<gene>
    <name evidence="1" type="ORF">KSF_084110</name>
</gene>
<accession>A0A8J3N791</accession>
<protein>
    <submittedName>
        <fullName evidence="1">Uncharacterized protein</fullName>
    </submittedName>
</protein>
<keyword evidence="2" id="KW-1185">Reference proteome</keyword>
<organism evidence="1 2">
    <name type="scientific">Reticulibacter mediterranei</name>
    <dbReference type="NCBI Taxonomy" id="2778369"/>
    <lineage>
        <taxon>Bacteria</taxon>
        <taxon>Bacillati</taxon>
        <taxon>Chloroflexota</taxon>
        <taxon>Ktedonobacteria</taxon>
        <taxon>Ktedonobacterales</taxon>
        <taxon>Reticulibacteraceae</taxon>
        <taxon>Reticulibacter</taxon>
    </lineage>
</organism>
<dbReference type="AlphaFoldDB" id="A0A8J3N791"/>
<reference evidence="1" key="1">
    <citation type="submission" date="2020-10" db="EMBL/GenBank/DDBJ databases">
        <title>Taxonomic study of unclassified bacteria belonging to the class Ktedonobacteria.</title>
        <authorList>
            <person name="Yabe S."/>
            <person name="Wang C.M."/>
            <person name="Zheng Y."/>
            <person name="Sakai Y."/>
            <person name="Cavaletti L."/>
            <person name="Monciardini P."/>
            <person name="Donadio S."/>
        </authorList>
    </citation>
    <scope>NUCLEOTIDE SEQUENCE</scope>
    <source>
        <strain evidence="1">ID150040</strain>
    </source>
</reference>
<proteinExistence type="predicted"/>
<dbReference type="Proteomes" id="UP000597444">
    <property type="component" value="Unassembled WGS sequence"/>
</dbReference>
<sequence length="86" mass="9583">MRGKGKADWTKSFSILAITREDLVSLGVPRWQAVLSDVEMQQLASILRSKLTDTFSPEDLETAMDVVLARRAGVHFIGEVYDNTSL</sequence>
<name>A0A8J3N791_9CHLR</name>
<evidence type="ECO:0000313" key="1">
    <source>
        <dbReference type="EMBL" id="GHO98363.1"/>
    </source>
</evidence>
<evidence type="ECO:0000313" key="2">
    <source>
        <dbReference type="Proteomes" id="UP000597444"/>
    </source>
</evidence>
<dbReference type="EMBL" id="BNJK01000002">
    <property type="protein sequence ID" value="GHO98363.1"/>
    <property type="molecule type" value="Genomic_DNA"/>
</dbReference>
<comment type="caution">
    <text evidence="1">The sequence shown here is derived from an EMBL/GenBank/DDBJ whole genome shotgun (WGS) entry which is preliminary data.</text>
</comment>
<dbReference type="RefSeq" id="WP_220209115.1">
    <property type="nucleotide sequence ID" value="NZ_BNJK01000002.1"/>
</dbReference>